<keyword evidence="2" id="KW-1185">Reference proteome</keyword>
<dbReference type="PANTHER" id="PTHR31972:SF2">
    <property type="entry name" value="DUF868 FAMILY PROTEIN (DUF868)"/>
    <property type="match status" value="1"/>
</dbReference>
<dbReference type="Proteomes" id="UP001345219">
    <property type="component" value="Chromosome 1"/>
</dbReference>
<organism evidence="1 2">
    <name type="scientific">Trapa incisa</name>
    <dbReference type="NCBI Taxonomy" id="236973"/>
    <lineage>
        <taxon>Eukaryota</taxon>
        <taxon>Viridiplantae</taxon>
        <taxon>Streptophyta</taxon>
        <taxon>Embryophyta</taxon>
        <taxon>Tracheophyta</taxon>
        <taxon>Spermatophyta</taxon>
        <taxon>Magnoliopsida</taxon>
        <taxon>eudicotyledons</taxon>
        <taxon>Gunneridae</taxon>
        <taxon>Pentapetalae</taxon>
        <taxon>rosids</taxon>
        <taxon>malvids</taxon>
        <taxon>Myrtales</taxon>
        <taxon>Lythraceae</taxon>
        <taxon>Trapa</taxon>
    </lineage>
</organism>
<comment type="caution">
    <text evidence="1">The sequence shown here is derived from an EMBL/GenBank/DDBJ whole genome shotgun (WGS) entry which is preliminary data.</text>
</comment>
<name>A0AAN7GF71_9MYRT</name>
<dbReference type="AlphaFoldDB" id="A0AAN7GF71"/>
<evidence type="ECO:0000313" key="1">
    <source>
        <dbReference type="EMBL" id="KAK4742843.1"/>
    </source>
</evidence>
<dbReference type="Pfam" id="PF05910">
    <property type="entry name" value="DUF868"/>
    <property type="match status" value="1"/>
</dbReference>
<reference evidence="1 2" key="1">
    <citation type="journal article" date="2023" name="Hortic Res">
        <title>Pangenome of water caltrop reveals structural variations and asymmetric subgenome divergence after allopolyploidization.</title>
        <authorList>
            <person name="Zhang X."/>
            <person name="Chen Y."/>
            <person name="Wang L."/>
            <person name="Yuan Y."/>
            <person name="Fang M."/>
            <person name="Shi L."/>
            <person name="Lu R."/>
            <person name="Comes H.P."/>
            <person name="Ma Y."/>
            <person name="Chen Y."/>
            <person name="Huang G."/>
            <person name="Zhou Y."/>
            <person name="Zheng Z."/>
            <person name="Qiu Y."/>
        </authorList>
    </citation>
    <scope>NUCLEOTIDE SEQUENCE [LARGE SCALE GENOMIC DNA]</scope>
    <source>
        <tissue evidence="1">Roots</tissue>
    </source>
</reference>
<gene>
    <name evidence="1" type="ORF">SAY87_000844</name>
</gene>
<sequence>MWVSVDGIVVVHVGNLHWKFRGNQTVMIGKTPVQIYWDVHDWLFKSPRAGHGLFIFKPDPTDFETDREGCGRGGENSDNITRRNYYLGQSGFPNWESCLFLYEWKVD</sequence>
<evidence type="ECO:0000313" key="2">
    <source>
        <dbReference type="Proteomes" id="UP001345219"/>
    </source>
</evidence>
<accession>A0AAN7GF71</accession>
<dbReference type="EMBL" id="JAXIOK010000023">
    <property type="protein sequence ID" value="KAK4742843.1"/>
    <property type="molecule type" value="Genomic_DNA"/>
</dbReference>
<proteinExistence type="predicted"/>
<dbReference type="InterPro" id="IPR008586">
    <property type="entry name" value="DUF868_pln"/>
</dbReference>
<dbReference type="PANTHER" id="PTHR31972">
    <property type="entry name" value="EXPRESSED PROTEIN"/>
    <property type="match status" value="1"/>
</dbReference>
<protein>
    <submittedName>
        <fullName evidence="1">Uncharacterized protein</fullName>
    </submittedName>
</protein>